<accession>A0A5A7PZE7</accession>
<reference evidence="3" key="1">
    <citation type="journal article" date="2019" name="Curr. Biol.">
        <title>Genome Sequence of Striga asiatica Provides Insight into the Evolution of Plant Parasitism.</title>
        <authorList>
            <person name="Yoshida S."/>
            <person name="Kim S."/>
            <person name="Wafula E.K."/>
            <person name="Tanskanen J."/>
            <person name="Kim Y.M."/>
            <person name="Honaas L."/>
            <person name="Yang Z."/>
            <person name="Spallek T."/>
            <person name="Conn C.E."/>
            <person name="Ichihashi Y."/>
            <person name="Cheong K."/>
            <person name="Cui S."/>
            <person name="Der J.P."/>
            <person name="Gundlach H."/>
            <person name="Jiao Y."/>
            <person name="Hori C."/>
            <person name="Ishida J.K."/>
            <person name="Kasahara H."/>
            <person name="Kiba T."/>
            <person name="Kim M.S."/>
            <person name="Koo N."/>
            <person name="Laohavisit A."/>
            <person name="Lee Y.H."/>
            <person name="Lumba S."/>
            <person name="McCourt P."/>
            <person name="Mortimer J.C."/>
            <person name="Mutuku J.M."/>
            <person name="Nomura T."/>
            <person name="Sasaki-Sekimoto Y."/>
            <person name="Seto Y."/>
            <person name="Wang Y."/>
            <person name="Wakatake T."/>
            <person name="Sakakibara H."/>
            <person name="Demura T."/>
            <person name="Yamaguchi S."/>
            <person name="Yoneyama K."/>
            <person name="Manabe R.I."/>
            <person name="Nelson D.C."/>
            <person name="Schulman A.H."/>
            <person name="Timko M.P."/>
            <person name="dePamphilis C.W."/>
            <person name="Choi D."/>
            <person name="Shirasu K."/>
        </authorList>
    </citation>
    <scope>NUCLEOTIDE SEQUENCE [LARGE SCALE GENOMIC DNA]</scope>
    <source>
        <strain evidence="3">cv. UVA1</strain>
    </source>
</reference>
<sequence>MNDFTVCANETPIVRNLDAIVEVQKEISSVDVFHEIVDVDRESHRDGPKESHLVETLDVQRESIRQAAIEKWKFKKNKKSTNNAQVPVIQTPVHEVRHSATLENIDSVVVSNMYNHLAETSSAPQRRKNQKSLVGSAAHRKKTNKVNQIKSLTDGRYRLESIPLAPSQLRSRHDCPHCCAKKIEYETYNLCCLNGDVFLASNDAPPIFKELLEECPRLTESLIKKILTVLEQNPYVKFLKRLRDIPDLETYEIVLKTLPNVDQRVFNQPQVSQIAALWVEGEENG</sequence>
<dbReference type="Proteomes" id="UP000325081">
    <property type="component" value="Unassembled WGS sequence"/>
</dbReference>
<name>A0A5A7PZE7_STRAF</name>
<proteinExistence type="predicted"/>
<protein>
    <submittedName>
        <fullName evidence="2">Beta-crystallin B3</fullName>
    </submittedName>
</protein>
<organism evidence="2 3">
    <name type="scientific">Striga asiatica</name>
    <name type="common">Asiatic witchweed</name>
    <name type="synonym">Buchnera asiatica</name>
    <dbReference type="NCBI Taxonomy" id="4170"/>
    <lineage>
        <taxon>Eukaryota</taxon>
        <taxon>Viridiplantae</taxon>
        <taxon>Streptophyta</taxon>
        <taxon>Embryophyta</taxon>
        <taxon>Tracheophyta</taxon>
        <taxon>Spermatophyta</taxon>
        <taxon>Magnoliopsida</taxon>
        <taxon>eudicotyledons</taxon>
        <taxon>Gunneridae</taxon>
        <taxon>Pentapetalae</taxon>
        <taxon>asterids</taxon>
        <taxon>lamiids</taxon>
        <taxon>Lamiales</taxon>
        <taxon>Orobanchaceae</taxon>
        <taxon>Buchnereae</taxon>
        <taxon>Striga</taxon>
    </lineage>
</organism>
<dbReference type="OrthoDB" id="1639296at2759"/>
<evidence type="ECO:0000256" key="1">
    <source>
        <dbReference type="SAM" id="MobiDB-lite"/>
    </source>
</evidence>
<evidence type="ECO:0000313" key="2">
    <source>
        <dbReference type="EMBL" id="GER37922.1"/>
    </source>
</evidence>
<dbReference type="AlphaFoldDB" id="A0A5A7PZE7"/>
<dbReference type="EMBL" id="BKCP01005405">
    <property type="protein sequence ID" value="GER37922.1"/>
    <property type="molecule type" value="Genomic_DNA"/>
</dbReference>
<evidence type="ECO:0000313" key="3">
    <source>
        <dbReference type="Proteomes" id="UP000325081"/>
    </source>
</evidence>
<feature type="non-terminal residue" evidence="2">
    <location>
        <position position="285"/>
    </location>
</feature>
<keyword evidence="3" id="KW-1185">Reference proteome</keyword>
<gene>
    <name evidence="2" type="ORF">STAS_14356</name>
</gene>
<comment type="caution">
    <text evidence="2">The sequence shown here is derived from an EMBL/GenBank/DDBJ whole genome shotgun (WGS) entry which is preliminary data.</text>
</comment>
<feature type="region of interest" description="Disordered" evidence="1">
    <location>
        <begin position="119"/>
        <end position="141"/>
    </location>
</feature>